<evidence type="ECO:0000313" key="2">
    <source>
        <dbReference type="EMBL" id="KAK0626052.1"/>
    </source>
</evidence>
<evidence type="ECO:0000313" key="3">
    <source>
        <dbReference type="Proteomes" id="UP001175000"/>
    </source>
</evidence>
<keyword evidence="3" id="KW-1185">Reference proteome</keyword>
<evidence type="ECO:0008006" key="4">
    <source>
        <dbReference type="Google" id="ProtNLM"/>
    </source>
</evidence>
<feature type="chain" id="PRO_5041378108" description="Secreted protein" evidence="1">
    <location>
        <begin position="20"/>
        <end position="128"/>
    </location>
</feature>
<comment type="caution">
    <text evidence="2">The sequence shown here is derived from an EMBL/GenBank/DDBJ whole genome shotgun (WGS) entry which is preliminary data.</text>
</comment>
<gene>
    <name evidence="2" type="ORF">B0T14DRAFT_92407</name>
</gene>
<organism evidence="2 3">
    <name type="scientific">Immersiella caudata</name>
    <dbReference type="NCBI Taxonomy" id="314043"/>
    <lineage>
        <taxon>Eukaryota</taxon>
        <taxon>Fungi</taxon>
        <taxon>Dikarya</taxon>
        <taxon>Ascomycota</taxon>
        <taxon>Pezizomycotina</taxon>
        <taxon>Sordariomycetes</taxon>
        <taxon>Sordariomycetidae</taxon>
        <taxon>Sordariales</taxon>
        <taxon>Lasiosphaeriaceae</taxon>
        <taxon>Immersiella</taxon>
    </lineage>
</organism>
<dbReference type="EMBL" id="JAULSU010000002">
    <property type="protein sequence ID" value="KAK0626052.1"/>
    <property type="molecule type" value="Genomic_DNA"/>
</dbReference>
<name>A0AA39X313_9PEZI</name>
<proteinExistence type="predicted"/>
<protein>
    <recommendedName>
        <fullName evidence="4">Secreted protein</fullName>
    </recommendedName>
</protein>
<reference evidence="2" key="1">
    <citation type="submission" date="2023-06" db="EMBL/GenBank/DDBJ databases">
        <title>Genome-scale phylogeny and comparative genomics of the fungal order Sordariales.</title>
        <authorList>
            <consortium name="Lawrence Berkeley National Laboratory"/>
            <person name="Hensen N."/>
            <person name="Bonometti L."/>
            <person name="Westerberg I."/>
            <person name="Brannstrom I.O."/>
            <person name="Guillou S."/>
            <person name="Cros-Aarteil S."/>
            <person name="Calhoun S."/>
            <person name="Haridas S."/>
            <person name="Kuo A."/>
            <person name="Mondo S."/>
            <person name="Pangilinan J."/>
            <person name="Riley R."/>
            <person name="Labutti K."/>
            <person name="Andreopoulos B."/>
            <person name="Lipzen A."/>
            <person name="Chen C."/>
            <person name="Yanf M."/>
            <person name="Daum C."/>
            <person name="Ng V."/>
            <person name="Clum A."/>
            <person name="Steindorff A."/>
            <person name="Ohm R."/>
            <person name="Martin F."/>
            <person name="Silar P."/>
            <person name="Natvig D."/>
            <person name="Lalanne C."/>
            <person name="Gautier V."/>
            <person name="Ament-Velasquez S.L."/>
            <person name="Kruys A."/>
            <person name="Hutchinson M.I."/>
            <person name="Powell A.J."/>
            <person name="Barry K."/>
            <person name="Miller A.N."/>
            <person name="Grigoriev I.V."/>
            <person name="Debuchy R."/>
            <person name="Gladieux P."/>
            <person name="Thoren M.H."/>
            <person name="Johannesson H."/>
        </authorList>
    </citation>
    <scope>NUCLEOTIDE SEQUENCE</scope>
    <source>
        <strain evidence="2">CBS 606.72</strain>
    </source>
</reference>
<dbReference type="AlphaFoldDB" id="A0AA39X313"/>
<keyword evidence="1" id="KW-0732">Signal</keyword>
<sequence>MFCFDFALWFVPPHRLVWSLVLCNLFSRLGTINEATPITGRYPPRHPSPDKKKVLKRRLTGSNSAQHIRPMYLPVPPPYITFYTVQGNKGAAVSLGRGKGRREHNTSAPFRFTHPLCRGKYTSGCTYL</sequence>
<feature type="signal peptide" evidence="1">
    <location>
        <begin position="1"/>
        <end position="19"/>
    </location>
</feature>
<evidence type="ECO:0000256" key="1">
    <source>
        <dbReference type="SAM" id="SignalP"/>
    </source>
</evidence>
<accession>A0AA39X313</accession>
<dbReference type="Proteomes" id="UP001175000">
    <property type="component" value="Unassembled WGS sequence"/>
</dbReference>